<feature type="binding site" evidence="3">
    <location>
        <position position="197"/>
    </location>
    <ligand>
        <name>substrate</name>
    </ligand>
</feature>
<evidence type="ECO:0000313" key="4">
    <source>
        <dbReference type="EMBL" id="SFN66529.1"/>
    </source>
</evidence>
<accession>A0A1I5AWC5</accession>
<keyword evidence="1 3" id="KW-0413">Isomerase</keyword>
<dbReference type="STRING" id="1993.SAMN04489713_102730"/>
<dbReference type="Gene3D" id="1.20.120.420">
    <property type="entry name" value="translation initiation factor eif-2b, domain 1"/>
    <property type="match status" value="1"/>
</dbReference>
<sequence length="349" mass="35645">MMGGMENDVRTVAWTGGGLRLLDQTVLPGRVEHVVVDDVDTLVDAIRRLVVRGAPALGVAGAFGVAIAVRQAAREGWDDAERDAAIARVRQARPTAVNLAAGVDRVLPYVAKGADAVAAEAQALLDEDVRGNRAIGAFGADWILARAGDRPLRVLTHCNAGALATAGWGTALGVVRELHARGRVAMVYADETRPLLQGARLTAWELDRAGIPCAVQADGAAPSSILRGLADVAVIGADRIAANGDTANKIGSVGVALACQAAGIPLVVAAPWSTVDLALPDGGGIPIEERPAAEILSWGGARTAPDGVGAHNPAFDVTPARLVTALVTETGVLEVSAGVTPAQRAAENA</sequence>
<dbReference type="NCBIfam" id="TIGR00524">
    <property type="entry name" value="eIF-2B_rel"/>
    <property type="match status" value="1"/>
</dbReference>
<evidence type="ECO:0000256" key="2">
    <source>
        <dbReference type="ARBA" id="ARBA00052401"/>
    </source>
</evidence>
<feature type="site" description="Transition state stabilizer" evidence="3">
    <location>
        <position position="158"/>
    </location>
</feature>
<dbReference type="EC" id="5.3.1.23" evidence="3"/>
<keyword evidence="5" id="KW-1185">Reference proteome</keyword>
<dbReference type="AlphaFoldDB" id="A0A1I5AWC5"/>
<feature type="binding site" evidence="3">
    <location>
        <position position="93"/>
    </location>
    <ligand>
        <name>substrate</name>
    </ligand>
</feature>
<dbReference type="FunFam" id="1.20.120.420:FF:000003">
    <property type="entry name" value="Methylthioribose-1-phosphate isomerase"/>
    <property type="match status" value="1"/>
</dbReference>
<comment type="catalytic activity">
    <reaction evidence="2 3">
        <text>5-(methylsulfanyl)-alpha-D-ribose 1-phosphate = 5-(methylsulfanyl)-D-ribulose 1-phosphate</text>
        <dbReference type="Rhea" id="RHEA:19989"/>
        <dbReference type="ChEBI" id="CHEBI:58533"/>
        <dbReference type="ChEBI" id="CHEBI:58548"/>
        <dbReference type="EC" id="5.3.1.23"/>
    </reaction>
</comment>
<protein>
    <recommendedName>
        <fullName evidence="3">Methylthioribose-1-phosphate isomerase</fullName>
        <shortName evidence="3">M1Pi</shortName>
        <shortName evidence="3">MTR-1-P isomerase</shortName>
        <ecNumber evidence="3">5.3.1.23</ecNumber>
    </recommendedName>
    <alternativeName>
        <fullName evidence="3">S-methyl-5-thioribose-1-phosphate isomerase</fullName>
    </alternativeName>
</protein>
<dbReference type="GO" id="GO:0019509">
    <property type="term" value="P:L-methionine salvage from methylthioadenosine"/>
    <property type="evidence" value="ECO:0007669"/>
    <property type="project" value="UniProtKB-UniRule"/>
</dbReference>
<feature type="binding site" evidence="3">
    <location>
        <begin position="248"/>
        <end position="249"/>
    </location>
    <ligand>
        <name>substrate</name>
    </ligand>
</feature>
<dbReference type="EMBL" id="FOVH01000002">
    <property type="protein sequence ID" value="SFN66529.1"/>
    <property type="molecule type" value="Genomic_DNA"/>
</dbReference>
<dbReference type="PANTHER" id="PTHR43475">
    <property type="entry name" value="METHYLTHIORIBOSE-1-PHOSPHATE ISOMERASE"/>
    <property type="match status" value="1"/>
</dbReference>
<evidence type="ECO:0000256" key="1">
    <source>
        <dbReference type="ARBA" id="ARBA00023235"/>
    </source>
</evidence>
<dbReference type="InterPro" id="IPR037171">
    <property type="entry name" value="NagB/RpiA_transferase-like"/>
</dbReference>
<gene>
    <name evidence="3" type="primary">mtnA</name>
    <name evidence="4" type="ORF">SAMN04489713_102730</name>
</gene>
<keyword evidence="3" id="KW-0028">Amino-acid biosynthesis</keyword>
<reference evidence="4 5" key="1">
    <citation type="submission" date="2016-10" db="EMBL/GenBank/DDBJ databases">
        <authorList>
            <person name="de Groot N.N."/>
        </authorList>
    </citation>
    <scope>NUCLEOTIDE SEQUENCE [LARGE SCALE GENOMIC DNA]</scope>
    <source>
        <strain evidence="4 5">DSM 43067</strain>
    </source>
</reference>
<dbReference type="InterPro" id="IPR027363">
    <property type="entry name" value="M1Pi_N"/>
</dbReference>
<dbReference type="NCBIfam" id="TIGR00512">
    <property type="entry name" value="salvage_mtnA"/>
    <property type="match status" value="1"/>
</dbReference>
<dbReference type="FunFam" id="3.40.50.10470:FF:000006">
    <property type="entry name" value="Methylthioribose-1-phosphate isomerase"/>
    <property type="match status" value="1"/>
</dbReference>
<dbReference type="Gene3D" id="3.40.50.10470">
    <property type="entry name" value="Translation initiation factor eif-2b, domain 2"/>
    <property type="match status" value="1"/>
</dbReference>
<keyword evidence="3" id="KW-0486">Methionine biosynthesis</keyword>
<feature type="binding site" evidence="3">
    <location>
        <begin position="52"/>
        <end position="54"/>
    </location>
    <ligand>
        <name>substrate</name>
    </ligand>
</feature>
<dbReference type="InterPro" id="IPR005251">
    <property type="entry name" value="IF-M1Pi"/>
</dbReference>
<dbReference type="NCBIfam" id="NF004326">
    <property type="entry name" value="PRK05720.1"/>
    <property type="match status" value="1"/>
</dbReference>
<evidence type="ECO:0000313" key="5">
    <source>
        <dbReference type="Proteomes" id="UP000183413"/>
    </source>
</evidence>
<dbReference type="GO" id="GO:0046523">
    <property type="term" value="F:S-methyl-5-thioribose-1-phosphate isomerase activity"/>
    <property type="evidence" value="ECO:0007669"/>
    <property type="project" value="UniProtKB-UniRule"/>
</dbReference>
<dbReference type="InParanoid" id="A0A1I5AWC5"/>
<dbReference type="Proteomes" id="UP000183413">
    <property type="component" value="Unassembled WGS sequence"/>
</dbReference>
<comment type="pathway">
    <text evidence="3">Amino-acid biosynthesis; L-methionine biosynthesis via salvage pathway; L-methionine from S-methyl-5-thio-alpha-D-ribose 1-phosphate: step 1/6.</text>
</comment>
<evidence type="ECO:0000256" key="3">
    <source>
        <dbReference type="HAMAP-Rule" id="MF_01678"/>
    </source>
</evidence>
<dbReference type="UniPathway" id="UPA00904">
    <property type="reaction ID" value="UER00874"/>
</dbReference>
<name>A0A1I5AWC5_9ACTN</name>
<dbReference type="HAMAP" id="MF_01678">
    <property type="entry name" value="Salvage_MtnA"/>
    <property type="match status" value="1"/>
</dbReference>
<comment type="function">
    <text evidence="3">Catalyzes the interconversion of methylthioribose-1-phosphate (MTR-1-P) into methylthioribulose-1-phosphate (MTRu-1-P).</text>
</comment>
<organism evidence="4 5">
    <name type="scientific">Actinomadura madurae</name>
    <dbReference type="NCBI Taxonomy" id="1993"/>
    <lineage>
        <taxon>Bacteria</taxon>
        <taxon>Bacillati</taxon>
        <taxon>Actinomycetota</taxon>
        <taxon>Actinomycetes</taxon>
        <taxon>Streptosporangiales</taxon>
        <taxon>Thermomonosporaceae</taxon>
        <taxon>Actinomadura</taxon>
    </lineage>
</organism>
<dbReference type="SUPFAM" id="SSF100950">
    <property type="entry name" value="NagB/RpiA/CoA transferase-like"/>
    <property type="match status" value="1"/>
</dbReference>
<comment type="similarity">
    <text evidence="3">Belongs to the EIF-2B alpha/beta/delta subunits family. MtnA subfamily.</text>
</comment>
<dbReference type="Pfam" id="PF01008">
    <property type="entry name" value="IF-2B"/>
    <property type="match status" value="1"/>
</dbReference>
<dbReference type="eggNOG" id="COG0182">
    <property type="taxonomic scope" value="Bacteria"/>
</dbReference>
<dbReference type="InterPro" id="IPR042529">
    <property type="entry name" value="IF_2B-like_C"/>
</dbReference>
<dbReference type="InterPro" id="IPR011559">
    <property type="entry name" value="Initiation_fac_2B_a/b/d"/>
</dbReference>
<feature type="active site" description="Proton donor" evidence="3">
    <location>
        <position position="238"/>
    </location>
</feature>
<dbReference type="PANTHER" id="PTHR43475:SF1">
    <property type="entry name" value="METHYLTHIORIBOSE-1-PHOSPHATE ISOMERASE"/>
    <property type="match status" value="1"/>
</dbReference>
<dbReference type="InterPro" id="IPR000649">
    <property type="entry name" value="IF-2B-related"/>
</dbReference>
<proteinExistence type="inferred from homology"/>